<reference evidence="1" key="1">
    <citation type="submission" date="2020-11" db="EMBL/GenBank/DDBJ databases">
        <authorList>
            <person name="Tran Van P."/>
        </authorList>
    </citation>
    <scope>NUCLEOTIDE SEQUENCE</scope>
</reference>
<accession>A0A7R9E7K6</accession>
<dbReference type="EMBL" id="OB793605">
    <property type="protein sequence ID" value="CAD7427996.1"/>
    <property type="molecule type" value="Genomic_DNA"/>
</dbReference>
<gene>
    <name evidence="1" type="ORF">TMSB3V08_LOCUS4816</name>
</gene>
<name>A0A7R9E7K6_9NEOP</name>
<proteinExistence type="predicted"/>
<evidence type="ECO:0000313" key="1">
    <source>
        <dbReference type="EMBL" id="CAD7427996.1"/>
    </source>
</evidence>
<sequence>MDTKAVSHAALVRVDETTDRCGRYIANIVVGKLDSTGPSSPHSIASRVLVVANSSTIARVIQTFDEEDPVSIREAKVATSSSTVVSDLAYVKSYFGNLPRVIVSLEARDLPLIESVKIIHTVQEGVKQTPGPVASSVATKLEQALQRNPGWRTMFTLPLSKDLQTVNLDLSLAVHSAMNVKISLKKMREEAESEPNSVVTSEVVKDVQKLAQFYDFPKPNSIEDDVSHVKN</sequence>
<organism evidence="1">
    <name type="scientific">Timema monikensis</name>
    <dbReference type="NCBI Taxonomy" id="170555"/>
    <lineage>
        <taxon>Eukaryota</taxon>
        <taxon>Metazoa</taxon>
        <taxon>Ecdysozoa</taxon>
        <taxon>Arthropoda</taxon>
        <taxon>Hexapoda</taxon>
        <taxon>Insecta</taxon>
        <taxon>Pterygota</taxon>
        <taxon>Neoptera</taxon>
        <taxon>Polyneoptera</taxon>
        <taxon>Phasmatodea</taxon>
        <taxon>Timematodea</taxon>
        <taxon>Timematoidea</taxon>
        <taxon>Timematidae</taxon>
        <taxon>Timema</taxon>
    </lineage>
</organism>
<dbReference type="AlphaFoldDB" id="A0A7R9E7K6"/>
<protein>
    <submittedName>
        <fullName evidence="1">Uncharacterized protein</fullName>
    </submittedName>
</protein>